<keyword evidence="1" id="KW-0802">TPR repeat</keyword>
<feature type="repeat" description="TPR" evidence="1">
    <location>
        <begin position="43"/>
        <end position="76"/>
    </location>
</feature>
<dbReference type="Proteomes" id="UP001158049">
    <property type="component" value="Unassembled WGS sequence"/>
</dbReference>
<dbReference type="PROSITE" id="PS50005">
    <property type="entry name" value="TPR"/>
    <property type="match status" value="1"/>
</dbReference>
<gene>
    <name evidence="2" type="ORF">SAMN06295970_12181</name>
</gene>
<dbReference type="SUPFAM" id="SSF48452">
    <property type="entry name" value="TPR-like"/>
    <property type="match status" value="1"/>
</dbReference>
<name>A0ABY1QM88_9BURK</name>
<reference evidence="2 3" key="1">
    <citation type="submission" date="2017-05" db="EMBL/GenBank/DDBJ databases">
        <authorList>
            <person name="Varghese N."/>
            <person name="Submissions S."/>
        </authorList>
    </citation>
    <scope>NUCLEOTIDE SEQUENCE [LARGE SCALE GENOMIC DNA]</scope>
    <source>
        <strain evidence="2 3">DSM 26001</strain>
    </source>
</reference>
<sequence>MNSNIGLDSQELKFLAIEASRGRQAERALGYLKQAIGQAPLDGELHYLMAAEHAQMGMYDRAAEEMEHALRLAPGLHAARLQLGLLYLTQANVDASGRTLEPLCALDEGSCFRSFAFGLLHLMHDRFPECRAALAQGIALKAQNDALNGDMRKILDALPAPAVDAASADSNVWLSAYKQDDAPN</sequence>
<dbReference type="Gene3D" id="1.25.40.10">
    <property type="entry name" value="Tetratricopeptide repeat domain"/>
    <property type="match status" value="1"/>
</dbReference>
<accession>A0ABY1QM88</accession>
<proteinExistence type="predicted"/>
<comment type="caution">
    <text evidence="2">The sequence shown here is derived from an EMBL/GenBank/DDBJ whole genome shotgun (WGS) entry which is preliminary data.</text>
</comment>
<keyword evidence="3" id="KW-1185">Reference proteome</keyword>
<evidence type="ECO:0008006" key="4">
    <source>
        <dbReference type="Google" id="ProtNLM"/>
    </source>
</evidence>
<protein>
    <recommendedName>
        <fullName evidence="4">Tetratrico peptide repeat group 5 domain-containing protein</fullName>
    </recommendedName>
</protein>
<dbReference type="InterPro" id="IPR019734">
    <property type="entry name" value="TPR_rpt"/>
</dbReference>
<dbReference type="EMBL" id="FXUL01000021">
    <property type="protein sequence ID" value="SMP74736.1"/>
    <property type="molecule type" value="Genomic_DNA"/>
</dbReference>
<dbReference type="RefSeq" id="WP_283444516.1">
    <property type="nucleotide sequence ID" value="NZ_FXUL01000021.1"/>
</dbReference>
<dbReference type="InterPro" id="IPR011990">
    <property type="entry name" value="TPR-like_helical_dom_sf"/>
</dbReference>
<evidence type="ECO:0000313" key="2">
    <source>
        <dbReference type="EMBL" id="SMP74736.1"/>
    </source>
</evidence>
<organism evidence="2 3">
    <name type="scientific">Noviherbaspirillum suwonense</name>
    <dbReference type="NCBI Taxonomy" id="1224511"/>
    <lineage>
        <taxon>Bacteria</taxon>
        <taxon>Pseudomonadati</taxon>
        <taxon>Pseudomonadota</taxon>
        <taxon>Betaproteobacteria</taxon>
        <taxon>Burkholderiales</taxon>
        <taxon>Oxalobacteraceae</taxon>
        <taxon>Noviherbaspirillum</taxon>
    </lineage>
</organism>
<evidence type="ECO:0000256" key="1">
    <source>
        <dbReference type="PROSITE-ProRule" id="PRU00339"/>
    </source>
</evidence>
<evidence type="ECO:0000313" key="3">
    <source>
        <dbReference type="Proteomes" id="UP001158049"/>
    </source>
</evidence>